<evidence type="ECO:0000313" key="6">
    <source>
        <dbReference type="EMBL" id="GGL67862.1"/>
    </source>
</evidence>
<keyword evidence="3" id="KW-0285">Flavoprotein</keyword>
<dbReference type="Proteomes" id="UP000613840">
    <property type="component" value="Unassembled WGS sequence"/>
</dbReference>
<comment type="similarity">
    <text evidence="2">Belongs to the DadA oxidoreductase family.</text>
</comment>
<sequence>MIIGAGIVGLSHAEEAVRAGMTVAVVERSSRQVGASIRNFGHICLTPQSGPAKELTEQSRQRWLRMSQAAGFWLRESGTTIVAKRAEELAVLTEYVDSGGDPGRAVLLDADQVLQRAPVDPGGVLGGAFLPYDLQVDPREAGPAVSRWLATQGVDFYWRTAALGIETGVVHTGRGSLRAGRIVVATHYDIDELFPAIAEQAGIVRCRLHMARVAADLRGPLATPLFTGWSLLRYSGFTATSAATALRDRLASERPDALALDLNQMYTQRPDGSLIIGDTHLREVDAPPFQSEEGFELLLELTRALFGVPLRVLERWQGIYASSPGQEFVVAEPMPGVQVVVVTTGIGMTIGPGLPRLVFDGSSR</sequence>
<accession>A0A917SC18</accession>
<dbReference type="GO" id="GO:0005737">
    <property type="term" value="C:cytoplasm"/>
    <property type="evidence" value="ECO:0007669"/>
    <property type="project" value="TreeGrafter"/>
</dbReference>
<evidence type="ECO:0000256" key="3">
    <source>
        <dbReference type="ARBA" id="ARBA00022630"/>
    </source>
</evidence>
<dbReference type="SUPFAM" id="SSF51905">
    <property type="entry name" value="FAD/NAD(P)-binding domain"/>
    <property type="match status" value="1"/>
</dbReference>
<dbReference type="GO" id="GO:0016491">
    <property type="term" value="F:oxidoreductase activity"/>
    <property type="evidence" value="ECO:0007669"/>
    <property type="project" value="UniProtKB-KW"/>
</dbReference>
<dbReference type="PANTHER" id="PTHR13847:SF286">
    <property type="entry name" value="D-AMINO ACID DEHYDROGENASE"/>
    <property type="match status" value="1"/>
</dbReference>
<organism evidence="6 7">
    <name type="scientific">Microlunatus endophyticus</name>
    <dbReference type="NCBI Taxonomy" id="1716077"/>
    <lineage>
        <taxon>Bacteria</taxon>
        <taxon>Bacillati</taxon>
        <taxon>Actinomycetota</taxon>
        <taxon>Actinomycetes</taxon>
        <taxon>Propionibacteriales</taxon>
        <taxon>Propionibacteriaceae</taxon>
        <taxon>Microlunatus</taxon>
    </lineage>
</organism>
<dbReference type="InterPro" id="IPR006076">
    <property type="entry name" value="FAD-dep_OxRdtase"/>
</dbReference>
<comment type="cofactor">
    <cofactor evidence="1">
        <name>FAD</name>
        <dbReference type="ChEBI" id="CHEBI:57692"/>
    </cofactor>
</comment>
<evidence type="ECO:0000256" key="4">
    <source>
        <dbReference type="ARBA" id="ARBA00023002"/>
    </source>
</evidence>
<gene>
    <name evidence="6" type="ORF">GCM10011575_27990</name>
</gene>
<dbReference type="NCBIfam" id="TIGR03364">
    <property type="entry name" value="HpnW_proposed"/>
    <property type="match status" value="1"/>
</dbReference>
<proteinExistence type="inferred from homology"/>
<dbReference type="PANTHER" id="PTHR13847">
    <property type="entry name" value="SARCOSINE DEHYDROGENASE-RELATED"/>
    <property type="match status" value="1"/>
</dbReference>
<dbReference type="InterPro" id="IPR036188">
    <property type="entry name" value="FAD/NAD-bd_sf"/>
</dbReference>
<feature type="domain" description="FAD dependent oxidoreductase" evidence="5">
    <location>
        <begin position="2"/>
        <end position="357"/>
    </location>
</feature>
<dbReference type="Gene3D" id="3.30.9.10">
    <property type="entry name" value="D-Amino Acid Oxidase, subunit A, domain 2"/>
    <property type="match status" value="1"/>
</dbReference>
<protein>
    <submittedName>
        <fullName evidence="6">Oxidoreductase</fullName>
    </submittedName>
</protein>
<name>A0A917SC18_9ACTN</name>
<dbReference type="EMBL" id="BMMZ01000006">
    <property type="protein sequence ID" value="GGL67862.1"/>
    <property type="molecule type" value="Genomic_DNA"/>
</dbReference>
<reference evidence="6" key="1">
    <citation type="journal article" date="2014" name="Int. J. Syst. Evol. Microbiol.">
        <title>Complete genome sequence of Corynebacterium casei LMG S-19264T (=DSM 44701T), isolated from a smear-ripened cheese.</title>
        <authorList>
            <consortium name="US DOE Joint Genome Institute (JGI-PGF)"/>
            <person name="Walter F."/>
            <person name="Albersmeier A."/>
            <person name="Kalinowski J."/>
            <person name="Ruckert C."/>
        </authorList>
    </citation>
    <scope>NUCLEOTIDE SEQUENCE</scope>
    <source>
        <strain evidence="6">CGMCC 4.7306</strain>
    </source>
</reference>
<comment type="caution">
    <text evidence="6">The sequence shown here is derived from an EMBL/GenBank/DDBJ whole genome shotgun (WGS) entry which is preliminary data.</text>
</comment>
<evidence type="ECO:0000256" key="2">
    <source>
        <dbReference type="ARBA" id="ARBA00009410"/>
    </source>
</evidence>
<keyword evidence="7" id="KW-1185">Reference proteome</keyword>
<evidence type="ECO:0000313" key="7">
    <source>
        <dbReference type="Proteomes" id="UP000613840"/>
    </source>
</evidence>
<dbReference type="InterPro" id="IPR017741">
    <property type="entry name" value="FAD-dependent_OxRdtase_HpnW"/>
</dbReference>
<dbReference type="Pfam" id="PF01266">
    <property type="entry name" value="DAO"/>
    <property type="match status" value="1"/>
</dbReference>
<evidence type="ECO:0000256" key="1">
    <source>
        <dbReference type="ARBA" id="ARBA00001974"/>
    </source>
</evidence>
<dbReference type="Gene3D" id="3.50.50.60">
    <property type="entry name" value="FAD/NAD(P)-binding domain"/>
    <property type="match status" value="1"/>
</dbReference>
<keyword evidence="4" id="KW-0560">Oxidoreductase</keyword>
<evidence type="ECO:0000259" key="5">
    <source>
        <dbReference type="Pfam" id="PF01266"/>
    </source>
</evidence>
<dbReference type="AlphaFoldDB" id="A0A917SC18"/>
<reference evidence="6" key="2">
    <citation type="submission" date="2020-09" db="EMBL/GenBank/DDBJ databases">
        <authorList>
            <person name="Sun Q."/>
            <person name="Zhou Y."/>
        </authorList>
    </citation>
    <scope>NUCLEOTIDE SEQUENCE</scope>
    <source>
        <strain evidence="6">CGMCC 4.7306</strain>
    </source>
</reference>